<evidence type="ECO:0000256" key="2">
    <source>
        <dbReference type="ARBA" id="ARBA00022737"/>
    </source>
</evidence>
<sequence>MIGFLIGVAALCLLAAGLLLARKPGAPRAADASDPNLGWYTQRQAELEGQDAQLLDDARLRLLEDSNNEPAGPIASPVAGRGLGLVLLVLVLLVSAGLYLQTGSIEDVLIYEELAQLTPEDSEATRTALLDRIAARSRVKEDNLQYLGLLGQLYMAGEDYASASRSFGRLAEKAPEDPQALAMAAQARFLAADRQLDEQAQLLAERALAVDPTQRTALGLLGMASFENGAYSAAVNYWGRLQEQEAPGSPGYDMLEQVIAVAMERGGLSSELAAAPQVDDDVRGISVSLALPEGHQVDPEAVVFVFARRAEAQGGMPIAVRRLQAAQLPLTLRLSDGDSMAGQLLSEAGAVLVSAQLSANGQPGAANASLSGVGGPVSAGGSEVAVQIQLQGRDQRG</sequence>
<evidence type="ECO:0000313" key="9">
    <source>
        <dbReference type="Proteomes" id="UP001626537"/>
    </source>
</evidence>
<feature type="transmembrane region" description="Helical" evidence="5">
    <location>
        <begin position="78"/>
        <end position="100"/>
    </location>
</feature>
<keyword evidence="5" id="KW-1133">Transmembrane helix</keyword>
<dbReference type="InterPro" id="IPR056412">
    <property type="entry name" value="Ig_CycH"/>
</dbReference>
<organism evidence="8 9">
    <name type="scientific">Congregibacter variabilis</name>
    <dbReference type="NCBI Taxonomy" id="3081200"/>
    <lineage>
        <taxon>Bacteria</taxon>
        <taxon>Pseudomonadati</taxon>
        <taxon>Pseudomonadota</taxon>
        <taxon>Gammaproteobacteria</taxon>
        <taxon>Cellvibrionales</taxon>
        <taxon>Halieaceae</taxon>
        <taxon>Congregibacter</taxon>
    </lineage>
</organism>
<reference evidence="8 9" key="1">
    <citation type="submission" date="2023-10" db="EMBL/GenBank/DDBJ databases">
        <title>Two novel species belonging to the OM43/NOR5 clade.</title>
        <authorList>
            <person name="Park M."/>
        </authorList>
    </citation>
    <scope>NUCLEOTIDE SEQUENCE [LARGE SCALE GENOMIC DNA]</scope>
    <source>
        <strain evidence="8 9">IMCC43200</strain>
    </source>
</reference>
<dbReference type="PANTHER" id="PTHR47870:SF4">
    <property type="entry name" value="CYTOCHROME C-TYPE BIOGENESIS PROTEIN CYCH"/>
    <property type="match status" value="1"/>
</dbReference>
<dbReference type="EMBL" id="CP136864">
    <property type="protein sequence ID" value="WOJ93988.1"/>
    <property type="molecule type" value="Genomic_DNA"/>
</dbReference>
<evidence type="ECO:0000256" key="1">
    <source>
        <dbReference type="ARBA" id="ARBA00004196"/>
    </source>
</evidence>
<feature type="domain" description="Cytochrome c-type biogenesis protein H Ig-like" evidence="6">
    <location>
        <begin position="285"/>
        <end position="388"/>
    </location>
</feature>
<evidence type="ECO:0000259" key="6">
    <source>
        <dbReference type="Pfam" id="PF23892"/>
    </source>
</evidence>
<keyword evidence="2" id="KW-0677">Repeat</keyword>
<protein>
    <submittedName>
        <fullName evidence="8">C-type cytochrome biogenesis protein CcmI</fullName>
    </submittedName>
</protein>
<dbReference type="Proteomes" id="UP001626537">
    <property type="component" value="Chromosome"/>
</dbReference>
<dbReference type="SUPFAM" id="SSF48452">
    <property type="entry name" value="TPR-like"/>
    <property type="match status" value="1"/>
</dbReference>
<keyword evidence="9" id="KW-1185">Reference proteome</keyword>
<keyword evidence="4" id="KW-0802">TPR repeat</keyword>
<keyword evidence="5" id="KW-0812">Transmembrane</keyword>
<dbReference type="RefSeq" id="WP_407348627.1">
    <property type="nucleotide sequence ID" value="NZ_CP136864.1"/>
</dbReference>
<dbReference type="InterPro" id="IPR011990">
    <property type="entry name" value="TPR-like_helical_dom_sf"/>
</dbReference>
<dbReference type="Gene3D" id="1.25.40.10">
    <property type="entry name" value="Tetratricopeptide repeat domain"/>
    <property type="match status" value="1"/>
</dbReference>
<evidence type="ECO:0000313" key="8">
    <source>
        <dbReference type="EMBL" id="WOJ93988.1"/>
    </source>
</evidence>
<dbReference type="InterPro" id="IPR017560">
    <property type="entry name" value="Cyt_c_biogenesis_CcmI"/>
</dbReference>
<keyword evidence="5" id="KW-0472">Membrane</keyword>
<dbReference type="NCBIfam" id="TIGR03142">
    <property type="entry name" value="cytochro_ccmI"/>
    <property type="match status" value="1"/>
</dbReference>
<keyword evidence="3" id="KW-0201">Cytochrome c-type biogenesis</keyword>
<evidence type="ECO:0000256" key="3">
    <source>
        <dbReference type="ARBA" id="ARBA00022748"/>
    </source>
</evidence>
<dbReference type="InterPro" id="IPR056413">
    <property type="entry name" value="TPR_CcmH_CycH"/>
</dbReference>
<accession>A0ABZ0I3A4</accession>
<gene>
    <name evidence="8" type="primary">ccmI</name>
    <name evidence="8" type="ORF">R0135_02165</name>
</gene>
<evidence type="ECO:0000256" key="4">
    <source>
        <dbReference type="ARBA" id="ARBA00022803"/>
    </source>
</evidence>
<proteinExistence type="predicted"/>
<comment type="subcellular location">
    <subcellularLocation>
        <location evidence="1">Cell envelope</location>
    </subcellularLocation>
</comment>
<evidence type="ECO:0000256" key="5">
    <source>
        <dbReference type="SAM" id="Phobius"/>
    </source>
</evidence>
<dbReference type="InterPro" id="IPR051263">
    <property type="entry name" value="C-type_cytochrome_biogenesis"/>
</dbReference>
<dbReference type="PANTHER" id="PTHR47870">
    <property type="entry name" value="CYTOCHROME C-TYPE BIOGENESIS PROTEIN CCMH"/>
    <property type="match status" value="1"/>
</dbReference>
<feature type="domain" description="Cytochrome c-type biogenesis protein H TPR" evidence="7">
    <location>
        <begin position="141"/>
        <end position="247"/>
    </location>
</feature>
<dbReference type="Pfam" id="PF23892">
    <property type="entry name" value="Ig_CycH"/>
    <property type="match status" value="1"/>
</dbReference>
<evidence type="ECO:0000259" key="7">
    <source>
        <dbReference type="Pfam" id="PF23914"/>
    </source>
</evidence>
<name>A0ABZ0I3A4_9GAMM</name>
<dbReference type="Pfam" id="PF23914">
    <property type="entry name" value="TPR_CcmH_CycH"/>
    <property type="match status" value="1"/>
</dbReference>